<protein>
    <submittedName>
        <fullName evidence="3">Uncharacterized protein</fullName>
    </submittedName>
</protein>
<dbReference type="AlphaFoldDB" id="A0A9K3GG13"/>
<accession>A0A9K3GG13</accession>
<evidence type="ECO:0000313" key="3">
    <source>
        <dbReference type="EMBL" id="GIQ81493.1"/>
    </source>
</evidence>
<dbReference type="Proteomes" id="UP000265618">
    <property type="component" value="Unassembled WGS sequence"/>
</dbReference>
<keyword evidence="2" id="KW-0732">Signal</keyword>
<evidence type="ECO:0000256" key="2">
    <source>
        <dbReference type="SAM" id="SignalP"/>
    </source>
</evidence>
<keyword evidence="1" id="KW-0472">Membrane</keyword>
<keyword evidence="4" id="KW-1185">Reference proteome</keyword>
<comment type="caution">
    <text evidence="3">The sequence shown here is derived from an EMBL/GenBank/DDBJ whole genome shotgun (WGS) entry which is preliminary data.</text>
</comment>
<name>A0A9K3GG13_9EUKA</name>
<evidence type="ECO:0000313" key="4">
    <source>
        <dbReference type="Proteomes" id="UP000265618"/>
    </source>
</evidence>
<feature type="signal peptide" evidence="2">
    <location>
        <begin position="1"/>
        <end position="20"/>
    </location>
</feature>
<feature type="transmembrane region" description="Helical" evidence="1">
    <location>
        <begin position="434"/>
        <end position="456"/>
    </location>
</feature>
<keyword evidence="1" id="KW-1133">Transmembrane helix</keyword>
<reference evidence="3 4" key="1">
    <citation type="journal article" date="2018" name="PLoS ONE">
        <title>The draft genome of Kipferlia bialata reveals reductive genome evolution in fornicate parasites.</title>
        <authorList>
            <person name="Tanifuji G."/>
            <person name="Takabayashi S."/>
            <person name="Kume K."/>
            <person name="Takagi M."/>
            <person name="Nakayama T."/>
            <person name="Kamikawa R."/>
            <person name="Inagaki Y."/>
            <person name="Hashimoto T."/>
        </authorList>
    </citation>
    <scope>NUCLEOTIDE SEQUENCE [LARGE SCALE GENOMIC DNA]</scope>
    <source>
        <strain evidence="3">NY0173</strain>
    </source>
</reference>
<gene>
    <name evidence="3" type="ORF">KIPB_002457</name>
</gene>
<proteinExistence type="predicted"/>
<keyword evidence="1" id="KW-0812">Transmembrane</keyword>
<feature type="chain" id="PRO_5039950944" evidence="2">
    <location>
        <begin position="21"/>
        <end position="476"/>
    </location>
</feature>
<organism evidence="3 4">
    <name type="scientific">Kipferlia bialata</name>
    <dbReference type="NCBI Taxonomy" id="797122"/>
    <lineage>
        <taxon>Eukaryota</taxon>
        <taxon>Metamonada</taxon>
        <taxon>Carpediemonas-like organisms</taxon>
        <taxon>Kipferlia</taxon>
    </lineage>
</organism>
<dbReference type="EMBL" id="BDIP01000410">
    <property type="protein sequence ID" value="GIQ81493.1"/>
    <property type="molecule type" value="Genomic_DNA"/>
</dbReference>
<sequence length="476" mass="51860">MTKQVLLALVLIALVCTVVSEDVYVDLRMAGTLTNAGYTPSMQESSVVYARDAVAGIDEIASAHIQLTVDVSDTAIVDVFVAHCASDVADVPATVVTHRTSVFSGSGTFDKEMYLTLEPLSVKNSDTSANCFGVQMTTDESALVGTGYRCTYEANALVDIEEYVALPPISGGTIPATATLVPDNYYNGQTSLWVYEDPNVYETDIQCTGRLAPGDYLEIGLAKCSGGTMTGRAAKHSASNIGVEEVGLDLGGDYNWYFTPHDGYNCWYVQYEANRDFIGSPGFSCEYTTHDFDSQRSDRPFDKDSFDSLRYVPYQYDSWVLRPDTLTAMDIQCNTDGYFTQSDFFSVYAAHCETTGHNYPVITDMVLKTQGQGVIHSFDTINLDPLYNCVLVTMETASATGVAVTQSDAPLTTTPMPILSCNYSVSSLHGATPWWGYVTASLLLLGAIGAGVYGMLRYRKKHTHHDLLEETPVDSV</sequence>
<evidence type="ECO:0000256" key="1">
    <source>
        <dbReference type="SAM" id="Phobius"/>
    </source>
</evidence>